<dbReference type="RefSeq" id="XP_066008908.1">
    <property type="nucleotide sequence ID" value="XM_066151682.1"/>
</dbReference>
<name>A0A7J6J929_COLFN</name>
<keyword evidence="2" id="KW-1185">Reference proteome</keyword>
<evidence type="ECO:0000313" key="1">
    <source>
        <dbReference type="EMBL" id="KAF4485820.1"/>
    </source>
</evidence>
<evidence type="ECO:0000313" key="2">
    <source>
        <dbReference type="Proteomes" id="UP000011096"/>
    </source>
</evidence>
<reference evidence="1 2" key="2">
    <citation type="submission" date="2020-04" db="EMBL/GenBank/DDBJ databases">
        <title>Genome sequencing and assembly of multiple isolates from the Colletotrichum gloeosporioides species complex.</title>
        <authorList>
            <person name="Gan P."/>
            <person name="Shirasu K."/>
        </authorList>
    </citation>
    <scope>NUCLEOTIDE SEQUENCE [LARGE SCALE GENOMIC DNA]</scope>
    <source>
        <strain evidence="1 2">Nara gc5</strain>
    </source>
</reference>
<dbReference type="OrthoDB" id="4834597at2759"/>
<accession>A0A7J6J929</accession>
<sequence length="286" mass="32563">MANEFNASYFCFTQARCRLCQFPVHRGDVIIAAVEEGFATEFKLPHFGDFWDRGLHIKFHTCFLKKCRVREEATVCYHVDCYRDRLYSITPIFLAGTEFSFTPFPEEERRRAEFNQQLLACKLEQMDFGTQSLPYELWLIVARHLVRCVPGAWWKNISQRVMPSAITINGDGLKVRSIQSSQMQDLALVGWPTPLSSPPLVVKLATLEPPRDPPDGLRMDFFDCNAPDTIGYSVALKGRAIAGVVAHKKGEADVRSVGVSHRYLQANHAAFCNETGRYWNDLHNQS</sequence>
<gene>
    <name evidence="1" type="ORF">CGGC5_v006316</name>
</gene>
<reference evidence="1 2" key="1">
    <citation type="submission" date="2012-08" db="EMBL/GenBank/DDBJ databases">
        <authorList>
            <person name="Gan P.H.P."/>
            <person name="Ikeda K."/>
            <person name="Irieda H."/>
            <person name="Narusaka M."/>
            <person name="O'Connell R.J."/>
            <person name="Narusaka Y."/>
            <person name="Takano Y."/>
            <person name="Kubo Y."/>
            <person name="Shirasu K."/>
        </authorList>
    </citation>
    <scope>NUCLEOTIDE SEQUENCE [LARGE SCALE GENOMIC DNA]</scope>
    <source>
        <strain evidence="1 2">Nara gc5</strain>
    </source>
</reference>
<comment type="caution">
    <text evidence="1">The sequence shown here is derived from an EMBL/GenBank/DDBJ whole genome shotgun (WGS) entry which is preliminary data.</text>
</comment>
<organism evidence="1 2">
    <name type="scientific">Colletotrichum fructicola (strain Nara gc5)</name>
    <name type="common">Anthracnose fungus</name>
    <name type="synonym">Colletotrichum gloeosporioides (strain Nara gc5)</name>
    <dbReference type="NCBI Taxonomy" id="1213859"/>
    <lineage>
        <taxon>Eukaryota</taxon>
        <taxon>Fungi</taxon>
        <taxon>Dikarya</taxon>
        <taxon>Ascomycota</taxon>
        <taxon>Pezizomycotina</taxon>
        <taxon>Sordariomycetes</taxon>
        <taxon>Hypocreomycetidae</taxon>
        <taxon>Glomerellales</taxon>
        <taxon>Glomerellaceae</taxon>
        <taxon>Colletotrichum</taxon>
        <taxon>Colletotrichum gloeosporioides species complex</taxon>
    </lineage>
</organism>
<dbReference type="InParanoid" id="A0A7J6J929"/>
<dbReference type="AlphaFoldDB" id="A0A7J6J929"/>
<dbReference type="GeneID" id="43607185"/>
<proteinExistence type="predicted"/>
<dbReference type="EMBL" id="ANPB02000003">
    <property type="protein sequence ID" value="KAF4485820.1"/>
    <property type="molecule type" value="Genomic_DNA"/>
</dbReference>
<dbReference type="Proteomes" id="UP000011096">
    <property type="component" value="Unassembled WGS sequence"/>
</dbReference>
<protein>
    <submittedName>
        <fullName evidence="1">Uncharacterized protein</fullName>
    </submittedName>
</protein>